<dbReference type="GO" id="GO:0018773">
    <property type="term" value="F:acetylpyruvate hydrolase activity"/>
    <property type="evidence" value="ECO:0007669"/>
    <property type="project" value="TreeGrafter"/>
</dbReference>
<evidence type="ECO:0000256" key="1">
    <source>
        <dbReference type="ARBA" id="ARBA00022723"/>
    </source>
</evidence>
<evidence type="ECO:0000313" key="3">
    <source>
        <dbReference type="EMBL" id="MTH76901.1"/>
    </source>
</evidence>
<evidence type="ECO:0000259" key="2">
    <source>
        <dbReference type="Pfam" id="PF01557"/>
    </source>
</evidence>
<reference evidence="3 4" key="1">
    <citation type="submission" date="2019-11" db="EMBL/GenBank/DDBJ databases">
        <authorList>
            <person name="Dong K."/>
        </authorList>
    </citation>
    <scope>NUCLEOTIDE SEQUENCE [LARGE SCALE GENOMIC DNA]</scope>
    <source>
        <strain evidence="3 4">NBRC 111993</strain>
    </source>
</reference>
<dbReference type="PANTHER" id="PTHR11820:SF90">
    <property type="entry name" value="FLUTATHIONE S-TRANSFERASE"/>
    <property type="match status" value="1"/>
</dbReference>
<dbReference type="InterPro" id="IPR036663">
    <property type="entry name" value="Fumarylacetoacetase_C_sf"/>
</dbReference>
<dbReference type="GO" id="GO:0046872">
    <property type="term" value="F:metal ion binding"/>
    <property type="evidence" value="ECO:0007669"/>
    <property type="project" value="UniProtKB-KW"/>
</dbReference>
<comment type="caution">
    <text evidence="3">The sequence shown here is derived from an EMBL/GenBank/DDBJ whole genome shotgun (WGS) entry which is preliminary data.</text>
</comment>
<dbReference type="EMBL" id="WMIE01000001">
    <property type="protein sequence ID" value="MTH76901.1"/>
    <property type="molecule type" value="Genomic_DNA"/>
</dbReference>
<keyword evidence="3" id="KW-0378">Hydrolase</keyword>
<accession>A0A6L6JAA1</accession>
<keyword evidence="1" id="KW-0479">Metal-binding</keyword>
<gene>
    <name evidence="3" type="ORF">GL286_04070</name>
</gene>
<dbReference type="Gene3D" id="3.90.850.10">
    <property type="entry name" value="Fumarylacetoacetase-like, C-terminal domain"/>
    <property type="match status" value="1"/>
</dbReference>
<dbReference type="PANTHER" id="PTHR11820">
    <property type="entry name" value="ACYLPYRUVASE"/>
    <property type="match status" value="1"/>
</dbReference>
<dbReference type="Pfam" id="PF01557">
    <property type="entry name" value="FAA_hydrolase"/>
    <property type="match status" value="1"/>
</dbReference>
<proteinExistence type="predicted"/>
<protein>
    <submittedName>
        <fullName evidence="3">FAA hydrolase family protein</fullName>
    </submittedName>
</protein>
<sequence length="234" mass="25225">MSATYAFTPAPIPTLPVAGDDTLFPIRRIYCVGRNFAEHAIEMGHDPDKEPPFFFQKNPDAIVPLGGDFPYPTASADVHHEVELVVALKSGGTDIAIEDALDCVYGYGVGLDMTRRDLQATAKKMGRPWEVAKSFEASAPCSAIHAVAEIGHPTNGALWAKVNGEVRQTGDLNQMIWKVPEMIAYLSRLFELRPGDLIFTGTPAGVGAVIAGDRIEASIEGIDAIHVNVVEPRS</sequence>
<name>A0A6L6JAA1_9RHOB</name>
<keyword evidence="4" id="KW-1185">Reference proteome</keyword>
<feature type="domain" description="Fumarylacetoacetase-like C-terminal" evidence="2">
    <location>
        <begin position="29"/>
        <end position="229"/>
    </location>
</feature>
<dbReference type="SUPFAM" id="SSF56529">
    <property type="entry name" value="FAH"/>
    <property type="match status" value="1"/>
</dbReference>
<organism evidence="3 4">
    <name type="scientific">Paracoccus aestuariivivens</name>
    <dbReference type="NCBI Taxonomy" id="1820333"/>
    <lineage>
        <taxon>Bacteria</taxon>
        <taxon>Pseudomonadati</taxon>
        <taxon>Pseudomonadota</taxon>
        <taxon>Alphaproteobacteria</taxon>
        <taxon>Rhodobacterales</taxon>
        <taxon>Paracoccaceae</taxon>
        <taxon>Paracoccus</taxon>
    </lineage>
</organism>
<dbReference type="RefSeq" id="WP_155094533.1">
    <property type="nucleotide sequence ID" value="NZ_WMIE01000001.1"/>
</dbReference>
<evidence type="ECO:0000313" key="4">
    <source>
        <dbReference type="Proteomes" id="UP000478183"/>
    </source>
</evidence>
<dbReference type="OrthoDB" id="5197601at2"/>
<dbReference type="InterPro" id="IPR011234">
    <property type="entry name" value="Fumarylacetoacetase-like_C"/>
</dbReference>
<dbReference type="Proteomes" id="UP000478183">
    <property type="component" value="Unassembled WGS sequence"/>
</dbReference>
<dbReference type="AlphaFoldDB" id="A0A6L6JAA1"/>